<keyword evidence="3" id="KW-1185">Reference proteome</keyword>
<proteinExistence type="predicted"/>
<organism evidence="2 3">
    <name type="scientific">Portunus trituberculatus</name>
    <name type="common">Swimming crab</name>
    <name type="synonym">Neptunus trituberculatus</name>
    <dbReference type="NCBI Taxonomy" id="210409"/>
    <lineage>
        <taxon>Eukaryota</taxon>
        <taxon>Metazoa</taxon>
        <taxon>Ecdysozoa</taxon>
        <taxon>Arthropoda</taxon>
        <taxon>Crustacea</taxon>
        <taxon>Multicrustacea</taxon>
        <taxon>Malacostraca</taxon>
        <taxon>Eumalacostraca</taxon>
        <taxon>Eucarida</taxon>
        <taxon>Decapoda</taxon>
        <taxon>Pleocyemata</taxon>
        <taxon>Brachyura</taxon>
        <taxon>Eubrachyura</taxon>
        <taxon>Portunoidea</taxon>
        <taxon>Portunidae</taxon>
        <taxon>Portuninae</taxon>
        <taxon>Portunus</taxon>
    </lineage>
</organism>
<protein>
    <submittedName>
        <fullName evidence="2">Uncharacterized protein</fullName>
    </submittedName>
</protein>
<name>A0A5B7J3F3_PORTR</name>
<dbReference type="Proteomes" id="UP000324222">
    <property type="component" value="Unassembled WGS sequence"/>
</dbReference>
<dbReference type="EMBL" id="VSRR010076778">
    <property type="protein sequence ID" value="MPC88137.1"/>
    <property type="molecule type" value="Genomic_DNA"/>
</dbReference>
<evidence type="ECO:0000313" key="2">
    <source>
        <dbReference type="EMBL" id="MPC88137.1"/>
    </source>
</evidence>
<feature type="compositionally biased region" description="Basic and acidic residues" evidence="1">
    <location>
        <begin position="74"/>
        <end position="91"/>
    </location>
</feature>
<feature type="region of interest" description="Disordered" evidence="1">
    <location>
        <begin position="74"/>
        <end position="97"/>
    </location>
</feature>
<sequence>MANSSNKCASCAGIMGRVVKQCIKVRLFWEVPAVTLNRGSVSRVNEQLRAEGSGRRRLMPLRRAIWYGLRGGGRNREGKGIGEEGVAEQKSRACTAT</sequence>
<evidence type="ECO:0000313" key="3">
    <source>
        <dbReference type="Proteomes" id="UP000324222"/>
    </source>
</evidence>
<reference evidence="2 3" key="1">
    <citation type="submission" date="2019-05" db="EMBL/GenBank/DDBJ databases">
        <title>Another draft genome of Portunus trituberculatus and its Hox gene families provides insights of decapod evolution.</title>
        <authorList>
            <person name="Jeong J.-H."/>
            <person name="Song I."/>
            <person name="Kim S."/>
            <person name="Choi T."/>
            <person name="Kim D."/>
            <person name="Ryu S."/>
            <person name="Kim W."/>
        </authorList>
    </citation>
    <scope>NUCLEOTIDE SEQUENCE [LARGE SCALE GENOMIC DNA]</scope>
    <source>
        <tissue evidence="2">Muscle</tissue>
    </source>
</reference>
<accession>A0A5B7J3F3</accession>
<comment type="caution">
    <text evidence="2">The sequence shown here is derived from an EMBL/GenBank/DDBJ whole genome shotgun (WGS) entry which is preliminary data.</text>
</comment>
<dbReference type="AlphaFoldDB" id="A0A5B7J3F3"/>
<evidence type="ECO:0000256" key="1">
    <source>
        <dbReference type="SAM" id="MobiDB-lite"/>
    </source>
</evidence>
<gene>
    <name evidence="2" type="ORF">E2C01_083030</name>
</gene>